<evidence type="ECO:0000256" key="1">
    <source>
        <dbReference type="SAM" id="MobiDB-lite"/>
    </source>
</evidence>
<accession>U6KKG4</accession>
<feature type="compositionally biased region" description="Basic and acidic residues" evidence="1">
    <location>
        <begin position="70"/>
        <end position="84"/>
    </location>
</feature>
<protein>
    <submittedName>
        <fullName evidence="2">Uncharacterized protein</fullName>
    </submittedName>
</protein>
<dbReference type="RefSeq" id="XP_037878217.1">
    <property type="nucleotide sequence ID" value="XM_038022363.1"/>
</dbReference>
<reference evidence="2" key="2">
    <citation type="submission" date="2013-10" db="EMBL/GenBank/DDBJ databases">
        <authorList>
            <person name="Aslett M."/>
        </authorList>
    </citation>
    <scope>NUCLEOTIDE SEQUENCE [LARGE SCALE GENOMIC DNA]</scope>
    <source>
        <strain evidence="2">Houghton</strain>
    </source>
</reference>
<dbReference type="Proteomes" id="UP000030744">
    <property type="component" value="Unassembled WGS sequence"/>
</dbReference>
<dbReference type="GeneID" id="60403821"/>
<evidence type="ECO:0000313" key="2">
    <source>
        <dbReference type="EMBL" id="CDJ35928.1"/>
    </source>
</evidence>
<dbReference type="AlphaFoldDB" id="U6KKG4"/>
<name>U6KKG4_9EIME</name>
<gene>
    <name evidence="2" type="ORF">EMH_0017580</name>
</gene>
<feature type="region of interest" description="Disordered" evidence="1">
    <location>
        <begin position="67"/>
        <end position="102"/>
    </location>
</feature>
<dbReference type="EMBL" id="HG735434">
    <property type="protein sequence ID" value="CDJ35928.1"/>
    <property type="molecule type" value="Genomic_DNA"/>
</dbReference>
<dbReference type="VEuPathDB" id="ToxoDB:EMH_0017580"/>
<proteinExistence type="predicted"/>
<organism evidence="2 3">
    <name type="scientific">Eimeria mitis</name>
    <dbReference type="NCBI Taxonomy" id="44415"/>
    <lineage>
        <taxon>Eukaryota</taxon>
        <taxon>Sar</taxon>
        <taxon>Alveolata</taxon>
        <taxon>Apicomplexa</taxon>
        <taxon>Conoidasida</taxon>
        <taxon>Coccidia</taxon>
        <taxon>Eucoccidiorida</taxon>
        <taxon>Eimeriorina</taxon>
        <taxon>Eimeriidae</taxon>
        <taxon>Eimeria</taxon>
    </lineage>
</organism>
<keyword evidence="3" id="KW-1185">Reference proteome</keyword>
<sequence length="102" mass="10554">MWDSLNDSEKSNVAGCILAIPVPEAAAAIAAAAGSATAAAAAAVALLQTAFNPPAILPRHGEQAIIPQGRGHEEETKEEQKTEVAGESIDEGTTVRKAWKHK</sequence>
<evidence type="ECO:0000313" key="3">
    <source>
        <dbReference type="Proteomes" id="UP000030744"/>
    </source>
</evidence>
<reference evidence="2" key="1">
    <citation type="submission" date="2013-10" db="EMBL/GenBank/DDBJ databases">
        <title>Genomic analysis of the causative agents of coccidiosis in chickens.</title>
        <authorList>
            <person name="Reid A.J."/>
            <person name="Blake D."/>
            <person name="Billington K."/>
            <person name="Browne H."/>
            <person name="Dunn M."/>
            <person name="Hung S."/>
            <person name="Kawahara F."/>
            <person name="Miranda-Saavedra D."/>
            <person name="Mourier T."/>
            <person name="Nagra H."/>
            <person name="Otto T.D."/>
            <person name="Rawlings N."/>
            <person name="Sanchez A."/>
            <person name="Sanders M."/>
            <person name="Subramaniam C."/>
            <person name="Tay Y."/>
            <person name="Dear P."/>
            <person name="Doerig C."/>
            <person name="Gruber A."/>
            <person name="Parkinson J."/>
            <person name="Shirley M."/>
            <person name="Wan K.L."/>
            <person name="Berriman M."/>
            <person name="Tomley F."/>
            <person name="Pain A."/>
        </authorList>
    </citation>
    <scope>NUCLEOTIDE SEQUENCE [LARGE SCALE GENOMIC DNA]</scope>
    <source>
        <strain evidence="2">Houghton</strain>
    </source>
</reference>